<feature type="region of interest" description="Disordered" evidence="1">
    <location>
        <begin position="1"/>
        <end position="25"/>
    </location>
</feature>
<sequence>MDSILNYDPDAESMPEPTSALTNADGLPEELRRKTTESIDKLTMELLVNKKHYKKMVEKTDPVKHAQLQERAKTIRKYKREILNLVEELVENPAKPVTNDINDTFDAFLNIAIRYFQMKDLEKNPAYIQDDDVMFDFDNYKEEAEPEKTEPSLWGEERVLKKTKGMYPLPIAFPRTRK</sequence>
<dbReference type="EMBL" id="MN739648">
    <property type="protein sequence ID" value="QHT18075.1"/>
    <property type="molecule type" value="Genomic_DNA"/>
</dbReference>
<reference evidence="2" key="1">
    <citation type="journal article" date="2020" name="Nature">
        <title>Giant virus diversity and host interactions through global metagenomics.</title>
        <authorList>
            <person name="Schulz F."/>
            <person name="Roux S."/>
            <person name="Paez-Espino D."/>
            <person name="Jungbluth S."/>
            <person name="Walsh D.A."/>
            <person name="Denef V.J."/>
            <person name="McMahon K.D."/>
            <person name="Konstantinidis K.T."/>
            <person name="Eloe-Fadrosh E.A."/>
            <person name="Kyrpides N.C."/>
            <person name="Woyke T."/>
        </authorList>
    </citation>
    <scope>NUCLEOTIDE SEQUENCE</scope>
    <source>
        <strain evidence="2">GVMAG-M-3300023174-3</strain>
    </source>
</reference>
<organism evidence="2">
    <name type="scientific">viral metagenome</name>
    <dbReference type="NCBI Taxonomy" id="1070528"/>
    <lineage>
        <taxon>unclassified sequences</taxon>
        <taxon>metagenomes</taxon>
        <taxon>organismal metagenomes</taxon>
    </lineage>
</organism>
<dbReference type="AlphaFoldDB" id="A0A6C0DSC9"/>
<name>A0A6C0DSC9_9ZZZZ</name>
<evidence type="ECO:0000256" key="1">
    <source>
        <dbReference type="SAM" id="MobiDB-lite"/>
    </source>
</evidence>
<protein>
    <submittedName>
        <fullName evidence="2">Uncharacterized protein</fullName>
    </submittedName>
</protein>
<proteinExistence type="predicted"/>
<accession>A0A6C0DSC9</accession>
<evidence type="ECO:0000313" key="2">
    <source>
        <dbReference type="EMBL" id="QHT18075.1"/>
    </source>
</evidence>